<feature type="transmembrane region" description="Helical" evidence="1">
    <location>
        <begin position="73"/>
        <end position="96"/>
    </location>
</feature>
<keyword evidence="1" id="KW-0472">Membrane</keyword>
<feature type="transmembrane region" description="Helical" evidence="1">
    <location>
        <begin position="117"/>
        <end position="137"/>
    </location>
</feature>
<dbReference type="RefSeq" id="WP_050741809.1">
    <property type="nucleotide sequence ID" value="NZ_LGYO01000067.1"/>
</dbReference>
<evidence type="ECO:0000313" key="2">
    <source>
        <dbReference type="EMBL" id="KNZ40310.1"/>
    </source>
</evidence>
<protein>
    <submittedName>
        <fullName evidence="2">Uncharacterized protein</fullName>
    </submittedName>
</protein>
<dbReference type="EMBL" id="LGYO01000067">
    <property type="protein sequence ID" value="KNZ40310.1"/>
    <property type="molecule type" value="Genomic_DNA"/>
</dbReference>
<reference evidence="3" key="1">
    <citation type="submission" date="2015-07" db="EMBL/GenBank/DDBJ databases">
        <title>Draft genome sequence of Acetobacterium bakii DSM 8293, a potential psychrophilic chemical producer through syngas fermentation.</title>
        <authorList>
            <person name="Song Y."/>
            <person name="Hwang S."/>
            <person name="Cho B.-K."/>
        </authorList>
    </citation>
    <scope>NUCLEOTIDE SEQUENCE [LARGE SCALE GENOMIC DNA]</scope>
    <source>
        <strain evidence="3">DSM 8239</strain>
    </source>
</reference>
<keyword evidence="1" id="KW-1133">Transmembrane helix</keyword>
<comment type="caution">
    <text evidence="2">The sequence shown here is derived from an EMBL/GenBank/DDBJ whole genome shotgun (WGS) entry which is preliminary data.</text>
</comment>
<dbReference type="InterPro" id="IPR021315">
    <property type="entry name" value="Gap/Sap"/>
</dbReference>
<organism evidence="2 3">
    <name type="scientific">Acetobacterium bakii</name>
    <dbReference type="NCBI Taxonomy" id="52689"/>
    <lineage>
        <taxon>Bacteria</taxon>
        <taxon>Bacillati</taxon>
        <taxon>Bacillota</taxon>
        <taxon>Clostridia</taxon>
        <taxon>Eubacteriales</taxon>
        <taxon>Eubacteriaceae</taxon>
        <taxon>Acetobacterium</taxon>
    </lineage>
</organism>
<dbReference type="Pfam" id="PF11139">
    <property type="entry name" value="SfLAP"/>
    <property type="match status" value="1"/>
</dbReference>
<keyword evidence="3" id="KW-1185">Reference proteome</keyword>
<feature type="transmembrane region" description="Helical" evidence="1">
    <location>
        <begin position="149"/>
        <end position="173"/>
    </location>
</feature>
<accession>A0A0L6TXL3</accession>
<evidence type="ECO:0000256" key="1">
    <source>
        <dbReference type="SAM" id="Phobius"/>
    </source>
</evidence>
<feature type="transmembrane region" description="Helical" evidence="1">
    <location>
        <begin position="194"/>
        <end position="217"/>
    </location>
</feature>
<sequence>MDHTFFEILPLAIGAAFSPTGLLFVMMILSGKENSKKGALGFVLGGTLLLTLVGLFLFFTAQPVMNATRHPNLTSSIIDIGLGILILLIVALSFFFKKKPKIKAPNNKKRPYPIIGFFYMSINLSTLIPFIAAVKIISVNKLALWDNFAIFLVTVVITMSMIAFPVVISYAMPQESKKILDPMNAFIVKNGAKLGDVFFALVAVYLICHGVIGLMNII</sequence>
<evidence type="ECO:0000313" key="3">
    <source>
        <dbReference type="Proteomes" id="UP000036873"/>
    </source>
</evidence>
<keyword evidence="1" id="KW-0812">Transmembrane</keyword>
<gene>
    <name evidence="2" type="ORF">AKG39_18100</name>
</gene>
<dbReference type="Proteomes" id="UP000036873">
    <property type="component" value="Unassembled WGS sequence"/>
</dbReference>
<feature type="transmembrane region" description="Helical" evidence="1">
    <location>
        <begin position="41"/>
        <end position="61"/>
    </location>
</feature>
<dbReference type="AlphaFoldDB" id="A0A0L6TXL3"/>
<proteinExistence type="predicted"/>
<feature type="transmembrane region" description="Helical" evidence="1">
    <location>
        <begin position="6"/>
        <end position="29"/>
    </location>
</feature>
<name>A0A0L6TXL3_9FIRM</name>